<name>A0A2P6SQB6_ROSCH</name>
<evidence type="ECO:0000313" key="3">
    <source>
        <dbReference type="Proteomes" id="UP000238479"/>
    </source>
</evidence>
<dbReference type="EMBL" id="PDCK01000025">
    <property type="protein sequence ID" value="PRQ60890.1"/>
    <property type="molecule type" value="Genomic_DNA"/>
</dbReference>
<organism evidence="2 3">
    <name type="scientific">Rosa chinensis</name>
    <name type="common">China rose</name>
    <dbReference type="NCBI Taxonomy" id="74649"/>
    <lineage>
        <taxon>Eukaryota</taxon>
        <taxon>Viridiplantae</taxon>
        <taxon>Streptophyta</taxon>
        <taxon>Embryophyta</taxon>
        <taxon>Tracheophyta</taxon>
        <taxon>Spermatophyta</taxon>
        <taxon>Magnoliopsida</taxon>
        <taxon>eudicotyledons</taxon>
        <taxon>Gunneridae</taxon>
        <taxon>Pentapetalae</taxon>
        <taxon>rosids</taxon>
        <taxon>fabids</taxon>
        <taxon>Rosales</taxon>
        <taxon>Rosaceae</taxon>
        <taxon>Rosoideae</taxon>
        <taxon>Rosoideae incertae sedis</taxon>
        <taxon>Rosa</taxon>
    </lineage>
</organism>
<dbReference type="Proteomes" id="UP000238479">
    <property type="component" value="Unassembled WGS sequence"/>
</dbReference>
<feature type="coiled-coil region" evidence="1">
    <location>
        <begin position="5"/>
        <end position="35"/>
    </location>
</feature>
<gene>
    <name evidence="2" type="ORF">RchiOBHm_Chr0c28g0500891</name>
</gene>
<dbReference type="Gramene" id="PRQ60890">
    <property type="protein sequence ID" value="PRQ60890"/>
    <property type="gene ID" value="RchiOBHm_Chr0c28g0500891"/>
</dbReference>
<dbReference type="AlphaFoldDB" id="A0A2P6SQB6"/>
<dbReference type="STRING" id="74649.A0A2P6SQB6"/>
<protein>
    <submittedName>
        <fullName evidence="2">Uncharacterized protein</fullName>
    </submittedName>
</protein>
<comment type="caution">
    <text evidence="2">The sequence shown here is derived from an EMBL/GenBank/DDBJ whole genome shotgun (WGS) entry which is preliminary data.</text>
</comment>
<reference evidence="2 3" key="1">
    <citation type="journal article" date="2018" name="Nat. Genet.">
        <title>The Rosa genome provides new insights in the design of modern roses.</title>
        <authorList>
            <person name="Bendahmane M."/>
        </authorList>
    </citation>
    <scope>NUCLEOTIDE SEQUENCE [LARGE SCALE GENOMIC DNA]</scope>
    <source>
        <strain evidence="3">cv. Old Blush</strain>
    </source>
</reference>
<evidence type="ECO:0000256" key="1">
    <source>
        <dbReference type="SAM" id="Coils"/>
    </source>
</evidence>
<proteinExistence type="predicted"/>
<keyword evidence="3" id="KW-1185">Reference proteome</keyword>
<keyword evidence="1" id="KW-0175">Coiled coil</keyword>
<accession>A0A2P6SQB6</accession>
<evidence type="ECO:0000313" key="2">
    <source>
        <dbReference type="EMBL" id="PRQ60890.1"/>
    </source>
</evidence>
<sequence length="105" mass="12417">MNKQVSQLHSTLEEKEQLIVQYKEREKNLEEQITENLASLTAAEIKLVEDKKHYDLMLESKQLELSRHLKDISQRNDQKYEVEKLEIVNMEKQKVFSFLPSPGIC</sequence>